<dbReference type="EC" id="4.2.1.7" evidence="4"/>
<dbReference type="InterPro" id="IPR048332">
    <property type="entry name" value="GD_AH_C"/>
</dbReference>
<dbReference type="HOGENOM" id="CLU_029189_0_0_10"/>
<dbReference type="GO" id="GO:0008789">
    <property type="term" value="F:altronate dehydratase activity"/>
    <property type="evidence" value="ECO:0007669"/>
    <property type="project" value="UniProtKB-EC"/>
</dbReference>
<evidence type="ECO:0000259" key="3">
    <source>
        <dbReference type="SMART" id="SM00858"/>
    </source>
</evidence>
<sequence length="519" mass="57239">MRPRYAQLYKRQITKTKENKSMEQSSFIKINRADSVFVCLRPMKKGETVEIDGKSIELRQDTPAGHKVLINDVSKGADIIKYGYPIGHAKEDLKAGQWVNENNLKTNLAGTLEYTYHPVTETLNIAKENRTFKGYKRANGEVGVRNEIWIVPTVGCVNGIAERLVEMLKAETRLEGIDAVHAWHHNFGCSQLSGDHENTRKVLRDICLHPNAGGVLVLSLGCENNQPDQFMEMLGDYDKKRIKLLVTQKVEGDELEEGMRILRELYTVAKEDRREDVPLSELRVGLKCGGSDGFSGITANPLVGEFSDYLVAQGGTTILTEVPEMFGAETILMNRCKTPHLFEQTVKLINDFKEYFLSHGEPVGENPSPGNKAGGISTLEDKALGCTQKCGRALVSGVLGYGDRLKERGLNLLSAPGNDLVASTALASAGCQLVLFTTGRGTPFGTFVPTMKISTNSTLYKNKPNWIDFNAGELVEGTGMKELTEKFIDKIIAVASGELTRNEANGYREISIFKNGVTL</sequence>
<dbReference type="InterPro" id="IPR007392">
    <property type="entry name" value="GD_AH_second"/>
</dbReference>
<accession>E6K8I1</accession>
<organism evidence="4 5">
    <name type="scientific">Segatella buccae ATCC 33574</name>
    <dbReference type="NCBI Taxonomy" id="873513"/>
    <lineage>
        <taxon>Bacteria</taxon>
        <taxon>Pseudomonadati</taxon>
        <taxon>Bacteroidota</taxon>
        <taxon>Bacteroidia</taxon>
        <taxon>Bacteroidales</taxon>
        <taxon>Prevotellaceae</taxon>
        <taxon>Segatella</taxon>
    </lineage>
</organism>
<dbReference type="PANTHER" id="PTHR30536:SF5">
    <property type="entry name" value="ALTRONATE DEHYDRATASE"/>
    <property type="match status" value="1"/>
</dbReference>
<evidence type="ECO:0000313" key="5">
    <source>
        <dbReference type="Proteomes" id="UP000003112"/>
    </source>
</evidence>
<dbReference type="PANTHER" id="PTHR30536">
    <property type="entry name" value="ALTRONATE/GALACTARATE DEHYDRATASE"/>
    <property type="match status" value="1"/>
</dbReference>
<keyword evidence="5" id="KW-1185">Reference proteome</keyword>
<dbReference type="Pfam" id="PF08666">
    <property type="entry name" value="SAF"/>
    <property type="match status" value="1"/>
</dbReference>
<comment type="caution">
    <text evidence="4">The sequence shown here is derived from an EMBL/GenBank/DDBJ whole genome shotgun (WGS) entry which is preliminary data.</text>
</comment>
<evidence type="ECO:0000313" key="4">
    <source>
        <dbReference type="EMBL" id="EFU30141.1"/>
    </source>
</evidence>
<comment type="similarity">
    <text evidence="1">Belongs to the UxaA family.</text>
</comment>
<evidence type="ECO:0000256" key="2">
    <source>
        <dbReference type="ARBA" id="ARBA00023239"/>
    </source>
</evidence>
<feature type="domain" description="SAF" evidence="3">
    <location>
        <begin position="34"/>
        <end position="105"/>
    </location>
</feature>
<dbReference type="SMART" id="SM00858">
    <property type="entry name" value="SAF"/>
    <property type="match status" value="1"/>
</dbReference>
<dbReference type="InterPro" id="IPR052172">
    <property type="entry name" value="UxaA_altronate/galactarate_dh"/>
</dbReference>
<name>E6K8I1_9BACT</name>
<dbReference type="Pfam" id="PF04295">
    <property type="entry name" value="GD_AH_second"/>
    <property type="match status" value="1"/>
</dbReference>
<evidence type="ECO:0000256" key="1">
    <source>
        <dbReference type="ARBA" id="ARBA00010986"/>
    </source>
</evidence>
<protein>
    <submittedName>
        <fullName evidence="4">SAF domain protein</fullName>
        <ecNumber evidence="4">4.2.1.7</ecNumber>
    </submittedName>
</protein>
<dbReference type="Pfam" id="PF20629">
    <property type="entry name" value="GD_AH_C"/>
    <property type="match status" value="1"/>
</dbReference>
<dbReference type="EMBL" id="AEPD01000029">
    <property type="protein sequence ID" value="EFU30141.1"/>
    <property type="molecule type" value="Genomic_DNA"/>
</dbReference>
<dbReference type="CDD" id="cd11613">
    <property type="entry name" value="SAF_AH_GD"/>
    <property type="match status" value="1"/>
</dbReference>
<keyword evidence="2 4" id="KW-0456">Lyase</keyword>
<dbReference type="Proteomes" id="UP000003112">
    <property type="component" value="Unassembled WGS sequence"/>
</dbReference>
<dbReference type="eggNOG" id="COG2721">
    <property type="taxonomic scope" value="Bacteria"/>
</dbReference>
<dbReference type="AlphaFoldDB" id="E6K8I1"/>
<dbReference type="InterPro" id="IPR013974">
    <property type="entry name" value="SAF"/>
</dbReference>
<gene>
    <name evidence="4" type="primary">uxaA</name>
    <name evidence="4" type="ORF">HMPREF6485_1918</name>
</gene>
<dbReference type="InterPro" id="IPR044144">
    <property type="entry name" value="SAF_UxaA/GarD"/>
</dbReference>
<dbReference type="GO" id="GO:0019698">
    <property type="term" value="P:D-galacturonate catabolic process"/>
    <property type="evidence" value="ECO:0007669"/>
    <property type="project" value="TreeGrafter"/>
</dbReference>
<dbReference type="Gene3D" id="2.30.130.110">
    <property type="match status" value="1"/>
</dbReference>
<proteinExistence type="inferred from homology"/>
<dbReference type="STRING" id="873513.HMPREF6485_1918"/>
<reference evidence="4 5" key="1">
    <citation type="submission" date="2010-10" db="EMBL/GenBank/DDBJ databases">
        <authorList>
            <person name="Muzny D."/>
            <person name="Qin X."/>
            <person name="Deng J."/>
            <person name="Jiang H."/>
            <person name="Liu Y."/>
            <person name="Qu J."/>
            <person name="Song X.-Z."/>
            <person name="Zhang L."/>
            <person name="Thornton R."/>
            <person name="Coyle M."/>
            <person name="Francisco L."/>
            <person name="Jackson L."/>
            <person name="Javaid M."/>
            <person name="Korchina V."/>
            <person name="Kovar C."/>
            <person name="Mata R."/>
            <person name="Mathew T."/>
            <person name="Ngo R."/>
            <person name="Nguyen L."/>
            <person name="Nguyen N."/>
            <person name="Okwuonu G."/>
            <person name="Ongeri F."/>
            <person name="Pham C."/>
            <person name="Simmons D."/>
            <person name="Wilczek-Boney K."/>
            <person name="Hale W."/>
            <person name="Jakkamsetti A."/>
            <person name="Pham P."/>
            <person name="Ruth R."/>
            <person name="San Lucas F."/>
            <person name="Warren J."/>
            <person name="Zhang J."/>
            <person name="Zhao Z."/>
            <person name="Zhou C."/>
            <person name="Zhu D."/>
            <person name="Lee S."/>
            <person name="Bess C."/>
            <person name="Blankenburg K."/>
            <person name="Forbes L."/>
            <person name="Fu Q."/>
            <person name="Gubbala S."/>
            <person name="Hirani K."/>
            <person name="Jayaseelan J.C."/>
            <person name="Lara F."/>
            <person name="Munidasa M."/>
            <person name="Palculict T."/>
            <person name="Patil S."/>
            <person name="Pu L.-L."/>
            <person name="Saada N."/>
            <person name="Tang L."/>
            <person name="Weissenberger G."/>
            <person name="Zhu Y."/>
            <person name="Hemphill L."/>
            <person name="Shang Y."/>
            <person name="Youmans B."/>
            <person name="Ayvaz T."/>
            <person name="Ross M."/>
            <person name="Santibanez J."/>
            <person name="Aqrawi P."/>
            <person name="Gross S."/>
            <person name="Joshi V."/>
            <person name="Fowler G."/>
            <person name="Nazareth L."/>
            <person name="Reid J."/>
            <person name="Worley K."/>
            <person name="Petrosino J."/>
            <person name="Highlander S."/>
            <person name="Gibbs R."/>
        </authorList>
    </citation>
    <scope>NUCLEOTIDE SEQUENCE [LARGE SCALE GENOMIC DNA]</scope>
    <source>
        <strain evidence="4 5">ATCC 33574</strain>
    </source>
</reference>